<dbReference type="InterPro" id="IPR036497">
    <property type="entry name" value="GLTP_sf"/>
</dbReference>
<evidence type="ECO:0000256" key="4">
    <source>
        <dbReference type="ARBA" id="ARBA00022448"/>
    </source>
</evidence>
<organism evidence="10 11">
    <name type="scientific">Lates calcarifer</name>
    <name type="common">Barramundi</name>
    <name type="synonym">Holocentrus calcarifer</name>
    <dbReference type="NCBI Taxonomy" id="8187"/>
    <lineage>
        <taxon>Eukaryota</taxon>
        <taxon>Metazoa</taxon>
        <taxon>Chordata</taxon>
        <taxon>Craniata</taxon>
        <taxon>Vertebrata</taxon>
        <taxon>Euteleostomi</taxon>
        <taxon>Actinopterygii</taxon>
        <taxon>Neopterygii</taxon>
        <taxon>Teleostei</taxon>
        <taxon>Neoteleostei</taxon>
        <taxon>Acanthomorphata</taxon>
        <taxon>Carangaria</taxon>
        <taxon>Carangaria incertae sedis</taxon>
        <taxon>Centropomidae</taxon>
        <taxon>Lates</taxon>
    </lineage>
</organism>
<dbReference type="Pfam" id="PF08718">
    <property type="entry name" value="GLTP"/>
    <property type="match status" value="1"/>
</dbReference>
<sequence>MEGMLYKWTNYISGWQPRWFVLDGGTLSYYDSQEDAWKGCKGSIKISVCEIQVHSSDSTRVDLTIPGEQYFYLRAINAAERQKWLVALGTAKACLTDNRTKREKELQENTEALKTKMSELRLYCDLLLQQVNKIKENDELGDAAETGIDTGNMVKSTCTTFLKTLEECMQIANRTFSSDLATQSPPGSPPVAAIKPQKIKPVNHLNQNLGEKWRGLAETSGEAIAHDNQSLDSGAEGPDEQDRPGHHPSPSDTEASNGNSSVHEERADPTLHTTQNSSENEHYEQPAEGDEEDEADDQRETKQEQKHKVDQSQEEHDNNNKEVDTVQPQHQREAVEDRDAAQHEDETSRDSTEPEDTEQVETFFSTMSHRFSDIRLEDDNGIPTQEFLDSCYAIVPVLDKLGSTVFAPVKMDFVGNIKKIHQKLMSDPDSFPTLQSIVLHEVHTDVAQVRNSATEALLWLRRGLKFLKEFLSEVNAGEQDIQGALNNAYGKTLRQYHGWVVRGVFAVGFFSLTPLISHISLLFFIFHLLCYLSECSECNNTINFLKCFFPPVSPESRPILSKFHRCLSVKRGR</sequence>
<evidence type="ECO:0000313" key="10">
    <source>
        <dbReference type="Ensembl" id="ENSLCAP00010024968.1"/>
    </source>
</evidence>
<dbReference type="SMART" id="SM00233">
    <property type="entry name" value="PH"/>
    <property type="match status" value="1"/>
</dbReference>
<reference evidence="10" key="3">
    <citation type="submission" date="2025-09" db="UniProtKB">
        <authorList>
            <consortium name="Ensembl"/>
        </authorList>
    </citation>
    <scope>IDENTIFICATION</scope>
</reference>
<evidence type="ECO:0000313" key="11">
    <source>
        <dbReference type="Proteomes" id="UP000314980"/>
    </source>
</evidence>
<dbReference type="GO" id="GO:1902388">
    <property type="term" value="F:ceramide 1-phosphate transfer activity"/>
    <property type="evidence" value="ECO:0007669"/>
    <property type="project" value="TreeGrafter"/>
</dbReference>
<keyword evidence="5" id="KW-0333">Golgi apparatus</keyword>
<feature type="transmembrane region" description="Helical" evidence="8">
    <location>
        <begin position="504"/>
        <end position="529"/>
    </location>
</feature>
<dbReference type="FunCoup" id="A0A4W6DJ83">
    <property type="interactions" value="721"/>
</dbReference>
<feature type="compositionally biased region" description="Basic and acidic residues" evidence="7">
    <location>
        <begin position="298"/>
        <end position="352"/>
    </location>
</feature>
<dbReference type="FunFam" id="1.10.3520.10:FF:000001">
    <property type="entry name" value="Pleckstrin domain-containing family A member 8"/>
    <property type="match status" value="1"/>
</dbReference>
<dbReference type="CDD" id="cd01247">
    <property type="entry name" value="PH_FAPP1_FAPP2"/>
    <property type="match status" value="1"/>
</dbReference>
<dbReference type="Gene3D" id="2.30.29.30">
    <property type="entry name" value="Pleckstrin-homology domain (PH domain)/Phosphotyrosine-binding domain (PTB)"/>
    <property type="match status" value="1"/>
</dbReference>
<dbReference type="Gene3D" id="1.10.3520.10">
    <property type="entry name" value="Glycolipid transfer protein"/>
    <property type="match status" value="1"/>
</dbReference>
<dbReference type="STRING" id="8187.ENSLCAP00010024968"/>
<dbReference type="Pfam" id="PF00169">
    <property type="entry name" value="PH"/>
    <property type="match status" value="1"/>
</dbReference>
<reference evidence="11" key="1">
    <citation type="submission" date="2015-09" db="EMBL/GenBank/DDBJ databases">
        <authorList>
            <person name="Sai Rama Sridatta P."/>
        </authorList>
    </citation>
    <scope>NUCLEOTIDE SEQUENCE [LARGE SCALE GENOMIC DNA]</scope>
</reference>
<accession>A0A4W6DJ83</accession>
<dbReference type="GO" id="GO:0005794">
    <property type="term" value="C:Golgi apparatus"/>
    <property type="evidence" value="ECO:0007669"/>
    <property type="project" value="UniProtKB-SubCell"/>
</dbReference>
<dbReference type="InterPro" id="IPR011993">
    <property type="entry name" value="PH-like_dom_sf"/>
</dbReference>
<evidence type="ECO:0000256" key="7">
    <source>
        <dbReference type="SAM" id="MobiDB-lite"/>
    </source>
</evidence>
<dbReference type="GO" id="GO:0016020">
    <property type="term" value="C:membrane"/>
    <property type="evidence" value="ECO:0007669"/>
    <property type="project" value="UniProtKB-SubCell"/>
</dbReference>
<keyword evidence="8" id="KW-1133">Transmembrane helix</keyword>
<dbReference type="PANTHER" id="PTHR10219">
    <property type="entry name" value="GLYCOLIPID TRANSFER PROTEIN-RELATED"/>
    <property type="match status" value="1"/>
</dbReference>
<dbReference type="SUPFAM" id="SSF110004">
    <property type="entry name" value="Glycolipid transfer protein, GLTP"/>
    <property type="match status" value="1"/>
</dbReference>
<dbReference type="GeneTree" id="ENSGT00940000157288"/>
<keyword evidence="8" id="KW-0812">Transmembrane</keyword>
<evidence type="ECO:0000256" key="1">
    <source>
        <dbReference type="ARBA" id="ARBA00004170"/>
    </source>
</evidence>
<keyword evidence="4" id="KW-0813">Transport</keyword>
<feature type="compositionally biased region" description="Polar residues" evidence="7">
    <location>
        <begin position="250"/>
        <end position="261"/>
    </location>
</feature>
<dbReference type="InterPro" id="IPR001849">
    <property type="entry name" value="PH_domain"/>
</dbReference>
<evidence type="ECO:0000256" key="8">
    <source>
        <dbReference type="SAM" id="Phobius"/>
    </source>
</evidence>
<dbReference type="FunFam" id="2.30.29.30:FF:000085">
    <property type="entry name" value="Pleckstrin homology domain-containing family A member 8"/>
    <property type="match status" value="1"/>
</dbReference>
<dbReference type="SUPFAM" id="SSF50729">
    <property type="entry name" value="PH domain-like"/>
    <property type="match status" value="1"/>
</dbReference>
<evidence type="ECO:0000259" key="9">
    <source>
        <dbReference type="PROSITE" id="PS50003"/>
    </source>
</evidence>
<evidence type="ECO:0000256" key="6">
    <source>
        <dbReference type="ARBA" id="ARBA00023136"/>
    </source>
</evidence>
<evidence type="ECO:0000256" key="2">
    <source>
        <dbReference type="ARBA" id="ARBA00004198"/>
    </source>
</evidence>
<feature type="region of interest" description="Disordered" evidence="7">
    <location>
        <begin position="228"/>
        <end position="359"/>
    </location>
</feature>
<dbReference type="AlphaFoldDB" id="A0A4W6DJ83"/>
<dbReference type="PANTHER" id="PTHR10219:SF25">
    <property type="entry name" value="PLECKSTRIN HOMOLOGY DOMAIN-CONTAINING FAMILY A MEMBER 8"/>
    <property type="match status" value="1"/>
</dbReference>
<keyword evidence="6 8" id="KW-0472">Membrane</keyword>
<dbReference type="Proteomes" id="UP000314980">
    <property type="component" value="Unassembled WGS sequence"/>
</dbReference>
<keyword evidence="11" id="KW-1185">Reference proteome</keyword>
<protein>
    <recommendedName>
        <fullName evidence="3">Pleckstrin homology domain-containing family A member 8</fullName>
    </recommendedName>
</protein>
<dbReference type="InterPro" id="IPR014830">
    <property type="entry name" value="Glycolipid_transfer_prot_dom"/>
</dbReference>
<comment type="subcellular location">
    <subcellularLocation>
        <location evidence="2">Golgi apparatus</location>
        <location evidence="2">trans-Golgi network membrane</location>
    </subcellularLocation>
    <subcellularLocation>
        <location evidence="1">Membrane</location>
        <topology evidence="1">Peripheral membrane protein</topology>
    </subcellularLocation>
</comment>
<gene>
    <name evidence="10" type="primary">PLEKHA8</name>
    <name evidence="10" type="synonym">plekha8</name>
</gene>
<name>A0A4W6DJ83_LATCA</name>
<evidence type="ECO:0000256" key="5">
    <source>
        <dbReference type="ARBA" id="ARBA00023034"/>
    </source>
</evidence>
<dbReference type="Ensembl" id="ENSLCAT00010025512.1">
    <property type="protein sequence ID" value="ENSLCAP00010024968.1"/>
    <property type="gene ID" value="ENSLCAG00010011690.1"/>
</dbReference>
<proteinExistence type="predicted"/>
<feature type="compositionally biased region" description="Acidic residues" evidence="7">
    <location>
        <begin position="287"/>
        <end position="297"/>
    </location>
</feature>
<reference evidence="10" key="2">
    <citation type="submission" date="2025-08" db="UniProtKB">
        <authorList>
            <consortium name="Ensembl"/>
        </authorList>
    </citation>
    <scope>IDENTIFICATION</scope>
</reference>
<dbReference type="InParanoid" id="A0A4W6DJ83"/>
<feature type="domain" description="PH" evidence="9">
    <location>
        <begin position="1"/>
        <end position="93"/>
    </location>
</feature>
<dbReference type="GO" id="GO:1902387">
    <property type="term" value="F:ceramide 1-phosphate binding"/>
    <property type="evidence" value="ECO:0007669"/>
    <property type="project" value="TreeGrafter"/>
</dbReference>
<feature type="region of interest" description="Disordered" evidence="7">
    <location>
        <begin position="179"/>
        <end position="204"/>
    </location>
</feature>
<dbReference type="GO" id="GO:0005829">
    <property type="term" value="C:cytosol"/>
    <property type="evidence" value="ECO:0007669"/>
    <property type="project" value="TreeGrafter"/>
</dbReference>
<dbReference type="PROSITE" id="PS50003">
    <property type="entry name" value="PH_DOMAIN"/>
    <property type="match status" value="1"/>
</dbReference>
<evidence type="ECO:0000256" key="3">
    <source>
        <dbReference type="ARBA" id="ARBA00016588"/>
    </source>
</evidence>